<accession>A0A6C0EU20</accession>
<protein>
    <submittedName>
        <fullName evidence="1">Uncharacterized protein</fullName>
    </submittedName>
</protein>
<dbReference type="PANTHER" id="PTHR31362">
    <property type="entry name" value="GLYCOSYLTRANSFERASE STELLO1-RELATED"/>
    <property type="match status" value="1"/>
</dbReference>
<dbReference type="PANTHER" id="PTHR31362:SF0">
    <property type="entry name" value="EXOSTOSIN DOMAIN-CONTAINING PROTEIN-RELATED"/>
    <property type="match status" value="1"/>
</dbReference>
<name>A0A6C0EU20_9ZZZZ</name>
<dbReference type="InterPro" id="IPR005049">
    <property type="entry name" value="STL-like"/>
</dbReference>
<organism evidence="1">
    <name type="scientific">viral metagenome</name>
    <dbReference type="NCBI Taxonomy" id="1070528"/>
    <lineage>
        <taxon>unclassified sequences</taxon>
        <taxon>metagenomes</taxon>
        <taxon>organismal metagenomes</taxon>
    </lineage>
</organism>
<sequence length="585" mass="69634">MSYSFKNVVLLVVFNYSNCTCNKDVILKLYETYFKKIIFYSDLPEILDDDINYININRGYNTHNIFKHFYNKYNDLINESDGLFYTMDDNIINVNILNLYLNNKIIYFHNELTNYEKRNEEWWYTPYGLNAVKNLINDSEFKRFNIDSFCGGNGYVGFSDFFYLPKKYLIKELFDLFEIFSKHEVFLEIAVPTIINNIEKNITGYQHFTHYNAWPNRDFFIYKDNIFNSANKDHNLFLHPIKFNQNPISKEWLKEIFCKEKCVIITTINKPSETILKHINNTEYDVIIVGDNKTPDDYKSLNCIYLDISTQKKLFPELTDLLPYNHYCRKNLGYMYAIKKGYEIIYETDDDNIPYDNFDNILLCNNIQIITEQNNRWINIFKYFTNNAYIWPRGYPLSLLKNNPNYLVEDTLLKPSIINGLVENDPDVDALFRIICNHQNSIHWDTNKKILVSNNNVCVFNTQNTFWLNASIFICMLIPSSVSFRYCDILRGIISNIILKKTNNYMMYSSPNVTQYRNEHILINDFKSECEMYIHNENILNFIEDNINKCNDIKDIIVCIYNNLLTNSVITTLDITILHKWLEYF</sequence>
<dbReference type="EMBL" id="MN738944">
    <property type="protein sequence ID" value="QHT32557.1"/>
    <property type="molecule type" value="Genomic_DNA"/>
</dbReference>
<dbReference type="Pfam" id="PF03385">
    <property type="entry name" value="STELLO"/>
    <property type="match status" value="1"/>
</dbReference>
<dbReference type="AlphaFoldDB" id="A0A6C0EU20"/>
<proteinExistence type="predicted"/>
<evidence type="ECO:0000313" key="1">
    <source>
        <dbReference type="EMBL" id="QHT32557.1"/>
    </source>
</evidence>
<reference evidence="1" key="1">
    <citation type="journal article" date="2020" name="Nature">
        <title>Giant virus diversity and host interactions through global metagenomics.</title>
        <authorList>
            <person name="Schulz F."/>
            <person name="Roux S."/>
            <person name="Paez-Espino D."/>
            <person name="Jungbluth S."/>
            <person name="Walsh D.A."/>
            <person name="Denef V.J."/>
            <person name="McMahon K.D."/>
            <person name="Konstantinidis K.T."/>
            <person name="Eloe-Fadrosh E.A."/>
            <person name="Kyrpides N.C."/>
            <person name="Woyke T."/>
        </authorList>
    </citation>
    <scope>NUCLEOTIDE SEQUENCE</scope>
    <source>
        <strain evidence="1">GVMAG-M-3300009161-30</strain>
    </source>
</reference>